<dbReference type="InterPro" id="IPR000795">
    <property type="entry name" value="T_Tr_GTP-bd_dom"/>
</dbReference>
<dbReference type="InterPro" id="IPR027417">
    <property type="entry name" value="P-loop_NTPase"/>
</dbReference>
<dbReference type="GO" id="GO:0003746">
    <property type="term" value="F:translation elongation factor activity"/>
    <property type="evidence" value="ECO:0007669"/>
    <property type="project" value="UniProtKB-KW"/>
</dbReference>
<dbReference type="InterPro" id="IPR000640">
    <property type="entry name" value="EFG_V-like"/>
</dbReference>
<dbReference type="NCBIfam" id="NF009381">
    <property type="entry name" value="PRK12740.1-5"/>
    <property type="match status" value="1"/>
</dbReference>
<dbReference type="SMART" id="SM00889">
    <property type="entry name" value="EFG_IV"/>
    <property type="match status" value="1"/>
</dbReference>
<dbReference type="SUPFAM" id="SSF54980">
    <property type="entry name" value="EF-G C-terminal domain-like"/>
    <property type="match status" value="2"/>
</dbReference>
<dbReference type="PANTHER" id="PTHR43261">
    <property type="entry name" value="TRANSLATION ELONGATION FACTOR G-RELATED"/>
    <property type="match status" value="1"/>
</dbReference>
<dbReference type="GO" id="GO:0003924">
    <property type="term" value="F:GTPase activity"/>
    <property type="evidence" value="ECO:0007669"/>
    <property type="project" value="InterPro"/>
</dbReference>
<dbReference type="InterPro" id="IPR020568">
    <property type="entry name" value="Ribosomal_Su5_D2-typ_SF"/>
</dbReference>
<dbReference type="CDD" id="cd03713">
    <property type="entry name" value="EFG_mtEFG_C"/>
    <property type="match status" value="1"/>
</dbReference>
<protein>
    <submittedName>
        <fullName evidence="4">Elongation factor G</fullName>
    </submittedName>
</protein>
<dbReference type="InterPro" id="IPR005517">
    <property type="entry name" value="Transl_elong_EFG/EF2_IV"/>
</dbReference>
<keyword evidence="4" id="KW-0648">Protein biosynthesis</keyword>
<organism evidence="4 5">
    <name type="scientific">Calidithermus terrae</name>
    <dbReference type="NCBI Taxonomy" id="1408545"/>
    <lineage>
        <taxon>Bacteria</taxon>
        <taxon>Thermotogati</taxon>
        <taxon>Deinococcota</taxon>
        <taxon>Deinococci</taxon>
        <taxon>Thermales</taxon>
        <taxon>Thermaceae</taxon>
        <taxon>Calidithermus</taxon>
    </lineage>
</organism>
<dbReference type="InterPro" id="IPR035647">
    <property type="entry name" value="EFG_III/V"/>
</dbReference>
<dbReference type="CDD" id="cd01434">
    <property type="entry name" value="EFG_mtEFG1_IV"/>
    <property type="match status" value="1"/>
</dbReference>
<dbReference type="SUPFAM" id="SSF52540">
    <property type="entry name" value="P-loop containing nucleoside triphosphate hydrolases"/>
    <property type="match status" value="1"/>
</dbReference>
<evidence type="ECO:0000313" key="5">
    <source>
        <dbReference type="Proteomes" id="UP000265715"/>
    </source>
</evidence>
<dbReference type="PANTHER" id="PTHR43261:SF6">
    <property type="entry name" value="ELONGATION FACTOR G-LIKE PROTEIN"/>
    <property type="match status" value="1"/>
</dbReference>
<gene>
    <name evidence="4" type="primary">fusA_2</name>
    <name evidence="4" type="ORF">Mterra_03443</name>
</gene>
<dbReference type="InterPro" id="IPR053905">
    <property type="entry name" value="EF-G-like_DII"/>
</dbReference>
<dbReference type="Proteomes" id="UP000265715">
    <property type="component" value="Unassembled WGS sequence"/>
</dbReference>
<feature type="domain" description="Tr-type G" evidence="3">
    <location>
        <begin position="1"/>
        <end position="269"/>
    </location>
</feature>
<dbReference type="Pfam" id="PF03764">
    <property type="entry name" value="EFG_IV"/>
    <property type="match status" value="1"/>
</dbReference>
<dbReference type="Pfam" id="PF00679">
    <property type="entry name" value="EFG_C"/>
    <property type="match status" value="1"/>
</dbReference>
<dbReference type="InterPro" id="IPR009022">
    <property type="entry name" value="EFG_III"/>
</dbReference>
<dbReference type="InterPro" id="IPR009000">
    <property type="entry name" value="Transl_B-barrel_sf"/>
</dbReference>
<keyword evidence="1" id="KW-0547">Nucleotide-binding</keyword>
<dbReference type="InterPro" id="IPR014721">
    <property type="entry name" value="Ribsml_uS5_D2-typ_fold_subgr"/>
</dbReference>
<reference evidence="4 5" key="1">
    <citation type="submission" date="2018-08" db="EMBL/GenBank/DDBJ databases">
        <title>Meiothermus terrae DSM 26712 genome sequencing project.</title>
        <authorList>
            <person name="Da Costa M.S."/>
            <person name="Albuquerque L."/>
            <person name="Raposo P."/>
            <person name="Froufe H.J.C."/>
            <person name="Barroso C.S."/>
            <person name="Egas C."/>
        </authorList>
    </citation>
    <scope>NUCLEOTIDE SEQUENCE [LARGE SCALE GENOMIC DNA]</scope>
    <source>
        <strain evidence="4 5">DSM 26712</strain>
    </source>
</reference>
<keyword evidence="5" id="KW-1185">Reference proteome</keyword>
<sequence>MIRTVALVGHSGSGKTTLGEALLVATGAKDRMGRVEDGTTTSDYTPEEKNHRLSVRTGVLPLQYKEHKIYLLDAPGYADFVGEIRGALEAADAAVVAVSAENGVQIGTERAWTVAERLGLARMVVVTKLEKGGDFFALLEDLRSTLGHIVPAHLPLYENGQWVGVVDVLHNRALRYANGKATPMEVPEDMRAQVEKYLNEAREAIIETDEGLLEKYLEGGEIEEAALSKSFHEAVRRGLVYPVAIGSSGAMIGLDLLLELFLEALPSPTERFGEGSPLAKVFKVQVDPFIGHVAFVRLYRGTLKPGDSLQSEAGTVRLQHLNTMRGKDLVELEAAEAGSILALPKAENLHRGMLLWNGAKPESDEVPFARLPDPNVMVALALENKGDEAKLGEALRKLLEEDPSLRFERQPDTSDMLLWGHGDLHLETARERLGDYGVKVQYRLPKIPYRETIRKVAEGQGKHKKQTGGHGQYGDVWLRLEPAPEYQFEWRITGGVIPTKYMESVEMGIQDAAKQGTLAGFPVIGFKAVVYHGSYHDVDSSDMAFQIAASLAFKNVMAQASPVLLEPVYNLKVFVSQDRVGDILSDLQGRRGRVLGMDQDGALAVVQAEVPLAELLEYSRVLSGLTQGTGAYSLEFSHYAEVPPHLAQKVVSQRQAEAH</sequence>
<dbReference type="Gene3D" id="3.30.70.240">
    <property type="match status" value="1"/>
</dbReference>
<dbReference type="CDD" id="cd16262">
    <property type="entry name" value="EFG_III"/>
    <property type="match status" value="1"/>
</dbReference>
<dbReference type="SUPFAM" id="SSF50447">
    <property type="entry name" value="Translation proteins"/>
    <property type="match status" value="1"/>
</dbReference>
<dbReference type="InterPro" id="IPR041095">
    <property type="entry name" value="EFG_II"/>
</dbReference>
<keyword evidence="4" id="KW-0251">Elongation factor</keyword>
<dbReference type="EMBL" id="QXDL01000215">
    <property type="protein sequence ID" value="RIH80823.1"/>
    <property type="molecule type" value="Genomic_DNA"/>
</dbReference>
<dbReference type="FunFam" id="3.30.70.240:FF:000001">
    <property type="entry name" value="Elongation factor G"/>
    <property type="match status" value="1"/>
</dbReference>
<evidence type="ECO:0000259" key="3">
    <source>
        <dbReference type="PROSITE" id="PS51722"/>
    </source>
</evidence>
<dbReference type="RefSeq" id="WP_119316352.1">
    <property type="nucleotide sequence ID" value="NZ_QXDL01000215.1"/>
</dbReference>
<dbReference type="SUPFAM" id="SSF54211">
    <property type="entry name" value="Ribosomal protein S5 domain 2-like"/>
    <property type="match status" value="1"/>
</dbReference>
<dbReference type="SMART" id="SM00838">
    <property type="entry name" value="EFG_C"/>
    <property type="match status" value="1"/>
</dbReference>
<proteinExistence type="predicted"/>
<dbReference type="InterPro" id="IPR035649">
    <property type="entry name" value="EFG_V"/>
</dbReference>
<dbReference type="InterPro" id="IPR047872">
    <property type="entry name" value="EFG_IV"/>
</dbReference>
<dbReference type="GO" id="GO:0032790">
    <property type="term" value="P:ribosome disassembly"/>
    <property type="evidence" value="ECO:0007669"/>
    <property type="project" value="TreeGrafter"/>
</dbReference>
<dbReference type="AlphaFoldDB" id="A0A399EBG0"/>
<comment type="caution">
    <text evidence="4">The sequence shown here is derived from an EMBL/GenBank/DDBJ whole genome shotgun (WGS) entry which is preliminary data.</text>
</comment>
<dbReference type="FunFam" id="3.30.230.10:FF:000003">
    <property type="entry name" value="Elongation factor G"/>
    <property type="match status" value="1"/>
</dbReference>
<accession>A0A399EBG0</accession>
<evidence type="ECO:0000313" key="4">
    <source>
        <dbReference type="EMBL" id="RIH80823.1"/>
    </source>
</evidence>
<evidence type="ECO:0000256" key="1">
    <source>
        <dbReference type="ARBA" id="ARBA00022741"/>
    </source>
</evidence>
<dbReference type="Gene3D" id="2.40.30.10">
    <property type="entry name" value="Translation factors"/>
    <property type="match status" value="1"/>
</dbReference>
<dbReference type="PROSITE" id="PS51722">
    <property type="entry name" value="G_TR_2"/>
    <property type="match status" value="1"/>
</dbReference>
<dbReference type="OrthoDB" id="9804431at2"/>
<dbReference type="Gene3D" id="3.30.70.870">
    <property type="entry name" value="Elongation Factor G (Translational Gtpase), domain 3"/>
    <property type="match status" value="1"/>
</dbReference>
<dbReference type="Pfam" id="PF00009">
    <property type="entry name" value="GTP_EFTU"/>
    <property type="match status" value="1"/>
</dbReference>
<dbReference type="Gene3D" id="3.30.230.10">
    <property type="match status" value="1"/>
</dbReference>
<dbReference type="Pfam" id="PF22042">
    <property type="entry name" value="EF-G_D2"/>
    <property type="match status" value="1"/>
</dbReference>
<evidence type="ECO:0000256" key="2">
    <source>
        <dbReference type="ARBA" id="ARBA00023134"/>
    </source>
</evidence>
<dbReference type="Pfam" id="PF14492">
    <property type="entry name" value="EFG_III"/>
    <property type="match status" value="1"/>
</dbReference>
<dbReference type="GO" id="GO:0005525">
    <property type="term" value="F:GTP binding"/>
    <property type="evidence" value="ECO:0007669"/>
    <property type="project" value="UniProtKB-KW"/>
</dbReference>
<keyword evidence="2" id="KW-0342">GTP-binding</keyword>
<name>A0A399EBG0_9DEIN</name>
<dbReference type="Gene3D" id="3.40.50.300">
    <property type="entry name" value="P-loop containing nucleotide triphosphate hydrolases"/>
    <property type="match status" value="1"/>
</dbReference>